<dbReference type="VEuPathDB" id="MicrosporidiaDB:EHP00_409"/>
<accession>A0A1W0E9K9</accession>
<reference evidence="2 3" key="1">
    <citation type="journal article" date="2017" name="Environ. Microbiol.">
        <title>Decay of the glycolytic pathway and adaptation to intranuclear parasitism within Enterocytozoonidae microsporidia.</title>
        <authorList>
            <person name="Wiredu Boakye D."/>
            <person name="Jaroenlak P."/>
            <person name="Prachumwat A."/>
            <person name="Williams T.A."/>
            <person name="Bateman K.S."/>
            <person name="Itsathitphaisarn O."/>
            <person name="Sritunyalucksana K."/>
            <person name="Paszkiewicz K.H."/>
            <person name="Moore K.A."/>
            <person name="Stentiford G.D."/>
            <person name="Williams B.A."/>
        </authorList>
    </citation>
    <scope>NUCLEOTIDE SEQUENCE [LARGE SCALE GENOMIC DNA]</scope>
    <source>
        <strain evidence="2 3">TH1</strain>
    </source>
</reference>
<evidence type="ECO:0000313" key="2">
    <source>
        <dbReference type="EMBL" id="OQS55869.1"/>
    </source>
</evidence>
<organism evidence="2 3">
    <name type="scientific">Ecytonucleospora hepatopenaei</name>
    <dbReference type="NCBI Taxonomy" id="646526"/>
    <lineage>
        <taxon>Eukaryota</taxon>
        <taxon>Fungi</taxon>
        <taxon>Fungi incertae sedis</taxon>
        <taxon>Microsporidia</taxon>
        <taxon>Enterocytozoonidae</taxon>
        <taxon>Ecytonucleospora</taxon>
    </lineage>
</organism>
<evidence type="ECO:0000313" key="3">
    <source>
        <dbReference type="Proteomes" id="UP000192758"/>
    </source>
</evidence>
<keyword evidence="1" id="KW-0175">Coiled coil</keyword>
<feature type="coiled-coil region" evidence="1">
    <location>
        <begin position="14"/>
        <end position="41"/>
    </location>
</feature>
<keyword evidence="3" id="KW-1185">Reference proteome</keyword>
<gene>
    <name evidence="2" type="ORF">EHP00_409</name>
</gene>
<proteinExistence type="predicted"/>
<comment type="caution">
    <text evidence="2">The sequence shown here is derived from an EMBL/GenBank/DDBJ whole genome shotgun (WGS) entry which is preliminary data.</text>
</comment>
<dbReference type="EMBL" id="MNPJ01000001">
    <property type="protein sequence ID" value="OQS55869.1"/>
    <property type="molecule type" value="Genomic_DNA"/>
</dbReference>
<protein>
    <submittedName>
        <fullName evidence="2">Uncharacterized protein</fullName>
    </submittedName>
</protein>
<dbReference type="AlphaFoldDB" id="A0A1W0E9K9"/>
<dbReference type="Proteomes" id="UP000192758">
    <property type="component" value="Unassembled WGS sequence"/>
</dbReference>
<evidence type="ECO:0000256" key="1">
    <source>
        <dbReference type="SAM" id="Coils"/>
    </source>
</evidence>
<sequence>MKDFIGIVSGNVENKINKCNKDRLQVEKENQENEILEVNNVKKDSGKRTKRKAFLNAIHLHKKNIDAATKKYASCRRIIPKKIKSYEFVGIKNKRKLPKLNPLDSHNNKNEIEIHDEIPVDLLFKENIDYISSDISSSYTCENSAQKEYRKLCKKNTKANEGYKNISIEYKTILVKKGDYEKKESKKVFCERKTNKKTRFLEKETKHLPHNENLECVKPIQKDFRDFSMKEISKGQKTIIYKILNVESNDYFLNFDCFEEEY</sequence>
<name>A0A1W0E9K9_9MICR</name>